<reference evidence="3 4" key="1">
    <citation type="submission" date="2020-05" db="EMBL/GenBank/DDBJ databases">
        <title>Azospirillum oleiclasticum sp. nov, a nitrogen-fixing and heavy crude oil-emulsifying bacterium isolated from the crude oil of Yumen Oilfield.</title>
        <authorList>
            <person name="Wu D."/>
            <person name="Cai M."/>
            <person name="Zhang X."/>
        </authorList>
    </citation>
    <scope>NUCLEOTIDE SEQUENCE [LARGE SCALE GENOMIC DNA]</scope>
    <source>
        <strain evidence="3 4">ROY-1-1-2</strain>
    </source>
</reference>
<dbReference type="EMBL" id="JABFDB010000008">
    <property type="protein sequence ID" value="NYZ20534.1"/>
    <property type="molecule type" value="Genomic_DNA"/>
</dbReference>
<evidence type="ECO:0000313" key="4">
    <source>
        <dbReference type="Proteomes" id="UP000584642"/>
    </source>
</evidence>
<evidence type="ECO:0000313" key="3">
    <source>
        <dbReference type="EMBL" id="NYZ20534.1"/>
    </source>
</evidence>
<evidence type="ECO:0000259" key="2">
    <source>
        <dbReference type="Pfam" id="PF18736"/>
    </source>
</evidence>
<dbReference type="InterPro" id="IPR041318">
    <property type="entry name" value="pEK499_p136"/>
</dbReference>
<comment type="caution">
    <text evidence="3">The sequence shown here is derived from an EMBL/GenBank/DDBJ whole genome shotgun (WGS) entry which is preliminary data.</text>
</comment>
<sequence length="311" mass="33733">MTYPRDLLADFVGRTKANLDLIRAERQRRKADGAPRGEGPYEVTQLLNSMLGLLVFPQQRALDVLIEAVESAPEEMVSRIRVWVEGCPRCQRNGTDGEDGGTGVPPCPYSQLSDPSGLVRMLRNGIAHFNLDLLGSHGGDITGLRVWNTKDEQRTWTAEIDLPDLERLFDFVTNRMLALARNRKITVTAVGGGSDDVPVLAVEGTAAAAILEVADGCATKAALLLDGAVRTAHEAWAAETARLGTRAEPLRVLSHTPDPPTGAGEDGPPRVTLTARSAEQVLEMAVNRKREAKLVATRIALLIGRRQPLLR</sequence>
<evidence type="ECO:0000256" key="1">
    <source>
        <dbReference type="SAM" id="MobiDB-lite"/>
    </source>
</evidence>
<protein>
    <recommendedName>
        <fullName evidence="2">pEK499-p136 HEPN domain-containing protein</fullName>
    </recommendedName>
</protein>
<dbReference type="Pfam" id="PF18736">
    <property type="entry name" value="pEK499_p136"/>
    <property type="match status" value="1"/>
</dbReference>
<feature type="region of interest" description="Disordered" evidence="1">
    <location>
        <begin position="251"/>
        <end position="270"/>
    </location>
</feature>
<feature type="domain" description="pEK499-p136 HEPN" evidence="2">
    <location>
        <begin position="3"/>
        <end position="172"/>
    </location>
</feature>
<keyword evidence="4" id="KW-1185">Reference proteome</keyword>
<organism evidence="3 4">
    <name type="scientific">Azospirillum oleiclasticum</name>
    <dbReference type="NCBI Taxonomy" id="2735135"/>
    <lineage>
        <taxon>Bacteria</taxon>
        <taxon>Pseudomonadati</taxon>
        <taxon>Pseudomonadota</taxon>
        <taxon>Alphaproteobacteria</taxon>
        <taxon>Rhodospirillales</taxon>
        <taxon>Azospirillaceae</taxon>
        <taxon>Azospirillum</taxon>
    </lineage>
</organism>
<dbReference type="RefSeq" id="WP_180282310.1">
    <property type="nucleotide sequence ID" value="NZ_JABFDB010000008.1"/>
</dbReference>
<accession>A0ABX2T871</accession>
<proteinExistence type="predicted"/>
<name>A0ABX2T871_9PROT</name>
<gene>
    <name evidence="3" type="ORF">HND93_12500</name>
</gene>
<dbReference type="Proteomes" id="UP000584642">
    <property type="component" value="Unassembled WGS sequence"/>
</dbReference>